<sequence>MSLNSQHPAYAKYHDQWEQLRDFYKGEEHVKLAEEKYLLPTSGMIMDGLGANDVGRKAYESYLARAVFPDYIKDAVEISIGLLHQKEAVIELPQELEVLRSQASIKGESLNQLLRRINVEQLITGRCGLLLDIPIIPDPTYPVPYIALYVAESMINWDESNDFIDTDKINMVVLDETGYRRASLGMFNWKIMMQYRVLILDEATGVYKQGVFNNNTGINFNEELLITPAIRGKSLQELPFVFVNSKDLLPLPENSPLLGLANITAAIYRGEADYRYSLFMQGQDTLVVIGSVRNPNLAPGGDDAIRTGAGSRIDIDVTGDAKYIGVSSKGLAEQRTCLENDRKRAETHSGRLIGTKSNVESGEALRVRIGAQTATLNQIAITSALALEKILKLAAKWVGADESKVRVIPNMDFADIDFQGQELVNIMTARNMGAPISLESIHNVLVDRGMTNLDFATEMAKIPLENKEANIPTPDAGTKIAAQPNQTTKPPQPKVGK</sequence>
<evidence type="ECO:0000313" key="4">
    <source>
        <dbReference type="EMBL" id="CAB5226925.1"/>
    </source>
</evidence>
<reference evidence="3" key="1">
    <citation type="submission" date="2020-05" db="EMBL/GenBank/DDBJ databases">
        <authorList>
            <person name="Chiriac C."/>
            <person name="Salcher M."/>
            <person name="Ghai R."/>
            <person name="Kavagutti S V."/>
        </authorList>
    </citation>
    <scope>NUCLEOTIDE SEQUENCE</scope>
</reference>
<evidence type="ECO:0000259" key="2">
    <source>
        <dbReference type="Pfam" id="PF13264"/>
    </source>
</evidence>
<proteinExistence type="predicted"/>
<dbReference type="EMBL" id="LR798364">
    <property type="protein sequence ID" value="CAB5226925.1"/>
    <property type="molecule type" value="Genomic_DNA"/>
</dbReference>
<accession>A0A6J5PJA1</accession>
<organism evidence="3">
    <name type="scientific">uncultured Caudovirales phage</name>
    <dbReference type="NCBI Taxonomy" id="2100421"/>
    <lineage>
        <taxon>Viruses</taxon>
        <taxon>Duplodnaviria</taxon>
        <taxon>Heunggongvirae</taxon>
        <taxon>Uroviricota</taxon>
        <taxon>Caudoviricetes</taxon>
        <taxon>Peduoviridae</taxon>
        <taxon>Maltschvirus</taxon>
        <taxon>Maltschvirus maltsch</taxon>
    </lineage>
</organism>
<dbReference type="EMBL" id="LR796837">
    <property type="protein sequence ID" value="CAB4169255.1"/>
    <property type="molecule type" value="Genomic_DNA"/>
</dbReference>
<evidence type="ECO:0000256" key="1">
    <source>
        <dbReference type="SAM" id="MobiDB-lite"/>
    </source>
</evidence>
<evidence type="ECO:0000313" key="3">
    <source>
        <dbReference type="EMBL" id="CAB4169255.1"/>
    </source>
</evidence>
<dbReference type="Pfam" id="PF13264">
    <property type="entry name" value="DUF4055"/>
    <property type="match status" value="1"/>
</dbReference>
<protein>
    <recommendedName>
        <fullName evidence="2">DUF4055 domain-containing protein</fullName>
    </recommendedName>
</protein>
<gene>
    <name evidence="4" type="ORF">UFOVP1516_60</name>
    <name evidence="3" type="ORF">UFOVP887_75</name>
</gene>
<feature type="region of interest" description="Disordered" evidence="1">
    <location>
        <begin position="466"/>
        <end position="497"/>
    </location>
</feature>
<feature type="domain" description="DUF4055" evidence="2">
    <location>
        <begin position="256"/>
        <end position="397"/>
    </location>
</feature>
<dbReference type="InterPro" id="IPR025129">
    <property type="entry name" value="DUF4055"/>
</dbReference>
<name>A0A6J5PJA1_9CAUD</name>